<keyword evidence="1" id="KW-0732">Signal</keyword>
<protein>
    <recommendedName>
        <fullName evidence="4">Outer membrane protein beta-barrel domain-containing protein</fullName>
    </recommendedName>
</protein>
<feature type="signal peptide" evidence="1">
    <location>
        <begin position="1"/>
        <end position="21"/>
    </location>
</feature>
<evidence type="ECO:0000256" key="1">
    <source>
        <dbReference type="SAM" id="SignalP"/>
    </source>
</evidence>
<dbReference type="Proteomes" id="UP001374803">
    <property type="component" value="Chromosome"/>
</dbReference>
<accession>A0ABZ2L8Q3</accession>
<proteinExistence type="predicted"/>
<evidence type="ECO:0000313" key="2">
    <source>
        <dbReference type="EMBL" id="WXB07328.1"/>
    </source>
</evidence>
<keyword evidence="3" id="KW-1185">Reference proteome</keyword>
<dbReference type="RefSeq" id="WP_394836987.1">
    <property type="nucleotide sequence ID" value="NZ_CP089929.1"/>
</dbReference>
<sequence>MKRAGIAMVAFGAFLWTSAAAADGGPGAKLAVNGGYGHIFSVPFYGVGFGAEVGGDIGKSLGIYGGIHYERARTEYGLPIHFGQLGVTVEGILDRFRVGGGIHFPYFSLERKSTSDNLDKFGIGLHVSATFDLVHTREFNLFLGVRPQIDLLGKDRTLNAHADFGVRF</sequence>
<feature type="chain" id="PRO_5045152585" description="Outer membrane protein beta-barrel domain-containing protein" evidence="1">
    <location>
        <begin position="22"/>
        <end position="168"/>
    </location>
</feature>
<reference evidence="2" key="1">
    <citation type="submission" date="2021-12" db="EMBL/GenBank/DDBJ databases">
        <title>Discovery of the Pendulisporaceae a myxobacterial family with distinct sporulation behavior and unique specialized metabolism.</title>
        <authorList>
            <person name="Garcia R."/>
            <person name="Popoff A."/>
            <person name="Bader C.D."/>
            <person name="Loehr J."/>
            <person name="Walesch S."/>
            <person name="Walt C."/>
            <person name="Boldt J."/>
            <person name="Bunk B."/>
            <person name="Haeckl F.J.F.P.J."/>
            <person name="Gunesch A.P."/>
            <person name="Birkelbach J."/>
            <person name="Nuebel U."/>
            <person name="Pietschmann T."/>
            <person name="Bach T."/>
            <person name="Mueller R."/>
        </authorList>
    </citation>
    <scope>NUCLEOTIDE SEQUENCE</scope>
    <source>
        <strain evidence="2">MSr11367</strain>
    </source>
</reference>
<gene>
    <name evidence="2" type="ORF">LVJ94_08770</name>
</gene>
<name>A0ABZ2L8Q3_9BACT</name>
<organism evidence="2 3">
    <name type="scientific">Pendulispora rubella</name>
    <dbReference type="NCBI Taxonomy" id="2741070"/>
    <lineage>
        <taxon>Bacteria</taxon>
        <taxon>Pseudomonadati</taxon>
        <taxon>Myxococcota</taxon>
        <taxon>Myxococcia</taxon>
        <taxon>Myxococcales</taxon>
        <taxon>Sorangiineae</taxon>
        <taxon>Pendulisporaceae</taxon>
        <taxon>Pendulispora</taxon>
    </lineage>
</organism>
<evidence type="ECO:0000313" key="3">
    <source>
        <dbReference type="Proteomes" id="UP001374803"/>
    </source>
</evidence>
<dbReference type="EMBL" id="CP089983">
    <property type="protein sequence ID" value="WXB07328.1"/>
    <property type="molecule type" value="Genomic_DNA"/>
</dbReference>
<evidence type="ECO:0008006" key="4">
    <source>
        <dbReference type="Google" id="ProtNLM"/>
    </source>
</evidence>